<reference evidence="3 4" key="1">
    <citation type="journal article" date="2023" name="G3 (Bethesda)">
        <title>A haplotype-resolved chromosome-scale genome for Quercus rubra L. provides insights into the genetics of adaptive traits for red oak species.</title>
        <authorList>
            <person name="Kapoor B."/>
            <person name="Jenkins J."/>
            <person name="Schmutz J."/>
            <person name="Zhebentyayeva T."/>
            <person name="Kuelheim C."/>
            <person name="Coggeshall M."/>
            <person name="Heim C."/>
            <person name="Lasky J.R."/>
            <person name="Leites L."/>
            <person name="Islam-Faridi N."/>
            <person name="Romero-Severson J."/>
            <person name="DeLeo V.L."/>
            <person name="Lucas S.M."/>
            <person name="Lazic D."/>
            <person name="Gailing O."/>
            <person name="Carlson J."/>
            <person name="Staton M."/>
        </authorList>
    </citation>
    <scope>NUCLEOTIDE SEQUENCE [LARGE SCALE GENOMIC DNA]</scope>
    <source>
        <strain evidence="3">Pseudo-F2</strain>
    </source>
</reference>
<dbReference type="GO" id="GO:0005576">
    <property type="term" value="C:extracellular region"/>
    <property type="evidence" value="ECO:0007669"/>
    <property type="project" value="TreeGrafter"/>
</dbReference>
<keyword evidence="4" id="KW-1185">Reference proteome</keyword>
<proteinExistence type="predicted"/>
<evidence type="ECO:0000313" key="3">
    <source>
        <dbReference type="EMBL" id="KAK4604554.1"/>
    </source>
</evidence>
<dbReference type="GO" id="GO:0031982">
    <property type="term" value="C:vesicle"/>
    <property type="evidence" value="ECO:0007669"/>
    <property type="project" value="TreeGrafter"/>
</dbReference>
<dbReference type="GO" id="GO:2000008">
    <property type="term" value="P:regulation of protein localization to cell surface"/>
    <property type="evidence" value="ECO:0007669"/>
    <property type="project" value="TreeGrafter"/>
</dbReference>
<evidence type="ECO:0000256" key="1">
    <source>
        <dbReference type="ARBA" id="ARBA00022729"/>
    </source>
</evidence>
<name>A0AAN7JAF4_QUERU</name>
<evidence type="ECO:0000259" key="2">
    <source>
        <dbReference type="Pfam" id="PF05617"/>
    </source>
</evidence>
<dbReference type="Proteomes" id="UP001324115">
    <property type="component" value="Unassembled WGS sequence"/>
</dbReference>
<dbReference type="EMBL" id="JAXUIC010000002">
    <property type="protein sequence ID" value="KAK4604554.1"/>
    <property type="molecule type" value="Genomic_DNA"/>
</dbReference>
<accession>A0AAN7JAF4</accession>
<dbReference type="PANTHER" id="PTHR31181">
    <property type="entry name" value="EGG CELL-SECRETED PROTEIN 1.4"/>
    <property type="match status" value="1"/>
</dbReference>
<dbReference type="InterPro" id="IPR008502">
    <property type="entry name" value="Prolamin-like"/>
</dbReference>
<keyword evidence="1" id="KW-0732">Signal</keyword>
<organism evidence="3 4">
    <name type="scientific">Quercus rubra</name>
    <name type="common">Northern red oak</name>
    <name type="synonym">Quercus borealis</name>
    <dbReference type="NCBI Taxonomy" id="3512"/>
    <lineage>
        <taxon>Eukaryota</taxon>
        <taxon>Viridiplantae</taxon>
        <taxon>Streptophyta</taxon>
        <taxon>Embryophyta</taxon>
        <taxon>Tracheophyta</taxon>
        <taxon>Spermatophyta</taxon>
        <taxon>Magnoliopsida</taxon>
        <taxon>eudicotyledons</taxon>
        <taxon>Gunneridae</taxon>
        <taxon>Pentapetalae</taxon>
        <taxon>rosids</taxon>
        <taxon>fabids</taxon>
        <taxon>Fagales</taxon>
        <taxon>Fagaceae</taxon>
        <taxon>Quercus</taxon>
    </lineage>
</organism>
<dbReference type="AlphaFoldDB" id="A0AAN7JAF4"/>
<gene>
    <name evidence="3" type="ORF">RGQ29_012867</name>
</gene>
<dbReference type="GO" id="GO:0080155">
    <property type="term" value="P:regulation of double fertilization forming a zygote and endosperm"/>
    <property type="evidence" value="ECO:0007669"/>
    <property type="project" value="TreeGrafter"/>
</dbReference>
<comment type="caution">
    <text evidence="3">The sequence shown here is derived from an EMBL/GenBank/DDBJ whole genome shotgun (WGS) entry which is preliminary data.</text>
</comment>
<evidence type="ECO:0000313" key="4">
    <source>
        <dbReference type="Proteomes" id="UP001324115"/>
    </source>
</evidence>
<dbReference type="Pfam" id="PF05617">
    <property type="entry name" value="Prolamin_like"/>
    <property type="match status" value="1"/>
</dbReference>
<sequence>MAQNRTASHREHPYLEGNWEKNVAKCCSSLSSSNQCINEIYGTLTRGKFSVVDLACYKSIAVINHKCWPKMFPLNPLFPPFLKSKCARSASRAAPKPRRI</sequence>
<feature type="domain" description="Prolamin-like" evidence="2">
    <location>
        <begin position="25"/>
        <end position="86"/>
    </location>
</feature>
<dbReference type="GO" id="GO:0009567">
    <property type="term" value="P:double fertilization forming a zygote and endosperm"/>
    <property type="evidence" value="ECO:0007669"/>
    <property type="project" value="TreeGrafter"/>
</dbReference>
<protein>
    <recommendedName>
        <fullName evidence="2">Prolamin-like domain-containing protein</fullName>
    </recommendedName>
</protein>
<dbReference type="PANTHER" id="PTHR31181:SF67">
    <property type="entry name" value="PROLAMIN-LIKE PROTEIN (DUF1278)"/>
    <property type="match status" value="1"/>
</dbReference>